<evidence type="ECO:0008006" key="4">
    <source>
        <dbReference type="Google" id="ProtNLM"/>
    </source>
</evidence>
<dbReference type="EMBL" id="JACYGY010000001">
    <property type="protein sequence ID" value="MBE9465031.1"/>
    <property type="molecule type" value="Genomic_DNA"/>
</dbReference>
<evidence type="ECO:0000313" key="2">
    <source>
        <dbReference type="EMBL" id="MBE9465031.1"/>
    </source>
</evidence>
<organism evidence="2 3">
    <name type="scientific">Dyadobacter subterraneus</name>
    <dbReference type="NCBI Taxonomy" id="2773304"/>
    <lineage>
        <taxon>Bacteria</taxon>
        <taxon>Pseudomonadati</taxon>
        <taxon>Bacteroidota</taxon>
        <taxon>Cytophagia</taxon>
        <taxon>Cytophagales</taxon>
        <taxon>Spirosomataceae</taxon>
        <taxon>Dyadobacter</taxon>
    </lineage>
</organism>
<evidence type="ECO:0000256" key="1">
    <source>
        <dbReference type="SAM" id="SignalP"/>
    </source>
</evidence>
<dbReference type="Proteomes" id="UP000634134">
    <property type="component" value="Unassembled WGS sequence"/>
</dbReference>
<feature type="chain" id="PRO_5045835307" description="Capsule assembly protein Wzi" evidence="1">
    <location>
        <begin position="20"/>
        <end position="479"/>
    </location>
</feature>
<protein>
    <recommendedName>
        <fullName evidence="4">Capsule assembly protein Wzi</fullName>
    </recommendedName>
</protein>
<reference evidence="3" key="1">
    <citation type="submission" date="2023-07" db="EMBL/GenBank/DDBJ databases">
        <title>Dyadobacter sp. nov 'subterranea' isolated from contaminted grondwater.</title>
        <authorList>
            <person name="Szabo I."/>
            <person name="Al-Omari J."/>
            <person name="Szerdahelyi S.G."/>
            <person name="Rado J."/>
        </authorList>
    </citation>
    <scope>NUCLEOTIDE SEQUENCE [LARGE SCALE GENOMIC DNA]</scope>
    <source>
        <strain evidence="3">UP-52</strain>
    </source>
</reference>
<feature type="signal peptide" evidence="1">
    <location>
        <begin position="1"/>
        <end position="19"/>
    </location>
</feature>
<evidence type="ECO:0000313" key="3">
    <source>
        <dbReference type="Proteomes" id="UP000634134"/>
    </source>
</evidence>
<sequence length="479" mass="53404">MRNCLFISFLFLTALVSYAQDSTFQYKASLALAGSTGQSSFWMHANQNGVVPLNGSFISGQFAAYKIYNPNNPRIFQWSAGAELITNYGKSGLGKTGDYFFTDLYVVGKIGPIEFLAGQKKSMTGLVDTLLTSGSLAVSGNARPIPGFNISIANFLPLGFTNDLVSVKASYADGRLGGSKIAYGSTSYVPNTYFHQKSLYFRIGSTDNRLKIYTGINHQAIWGGENELAPVNHLSTLNAYWYVISGKTLDYRKVGTHFGTIDLAGEWKGSNWNYFFYRQNIYDTGSLFKANNFVDGLNGFRVKRIKPLSRKETYFAVNSFLLEVIGTQNQTNNSPLSNLAIFEKGDYFNSYIYSRGWSYNDASIGTALITSQNLTDSDLPRNKTKFTNNNRSWVFHSGITASWLNTNFLFKGTYSRNFGTYINPFDAVKQQVSIQLSAEKKMKFLINGTFFASFYSDIGKLYPNSASLLLGYRKSGMFL</sequence>
<accession>A0ABR9WJF7</accession>
<name>A0ABR9WJF7_9BACT</name>
<dbReference type="Gene3D" id="2.40.160.130">
    <property type="entry name" value="Capsule assembly protein Wzi"/>
    <property type="match status" value="1"/>
</dbReference>
<keyword evidence="3" id="KW-1185">Reference proteome</keyword>
<comment type="caution">
    <text evidence="2">The sequence shown here is derived from an EMBL/GenBank/DDBJ whole genome shotgun (WGS) entry which is preliminary data.</text>
</comment>
<dbReference type="RefSeq" id="WP_194123059.1">
    <property type="nucleotide sequence ID" value="NZ_JACYGY010000001.1"/>
</dbReference>
<gene>
    <name evidence="2" type="ORF">IEE83_24355</name>
</gene>
<keyword evidence="1" id="KW-0732">Signal</keyword>
<dbReference type="InterPro" id="IPR038636">
    <property type="entry name" value="Wzi_sf"/>
</dbReference>
<proteinExistence type="predicted"/>